<dbReference type="Proteomes" id="UP000315724">
    <property type="component" value="Chromosome"/>
</dbReference>
<dbReference type="Pfam" id="PF00829">
    <property type="entry name" value="Ribosomal_L21p"/>
    <property type="match status" value="1"/>
</dbReference>
<dbReference type="PANTHER" id="PTHR21349">
    <property type="entry name" value="50S RIBOSOMAL PROTEIN L21"/>
    <property type="match status" value="1"/>
</dbReference>
<dbReference type="SUPFAM" id="SSF141091">
    <property type="entry name" value="L21p-like"/>
    <property type="match status" value="1"/>
</dbReference>
<keyword evidence="3 6" id="KW-0694">RNA-binding</keyword>
<dbReference type="InterPro" id="IPR018258">
    <property type="entry name" value="Ribosomal_bL21_CS"/>
</dbReference>
<gene>
    <name evidence="6 8" type="primary">rplU</name>
    <name evidence="8" type="ORF">Mal48_07780</name>
</gene>
<dbReference type="OrthoDB" id="9813334at2"/>
<name>A0A517QIU8_9PLAN</name>
<dbReference type="GO" id="GO:0005737">
    <property type="term" value="C:cytoplasm"/>
    <property type="evidence" value="ECO:0007669"/>
    <property type="project" value="UniProtKB-ARBA"/>
</dbReference>
<dbReference type="RefSeq" id="WP_145196204.1">
    <property type="nucleotide sequence ID" value="NZ_CP036267.1"/>
</dbReference>
<keyword evidence="5 6" id="KW-0687">Ribonucleoprotein</keyword>
<evidence type="ECO:0000256" key="4">
    <source>
        <dbReference type="ARBA" id="ARBA00022980"/>
    </source>
</evidence>
<dbReference type="NCBIfam" id="TIGR00061">
    <property type="entry name" value="L21"/>
    <property type="match status" value="1"/>
</dbReference>
<evidence type="ECO:0000256" key="1">
    <source>
        <dbReference type="ARBA" id="ARBA00008563"/>
    </source>
</evidence>
<comment type="similarity">
    <text evidence="1 6 7">Belongs to the bacterial ribosomal protein bL21 family.</text>
</comment>
<dbReference type="GO" id="GO:0006412">
    <property type="term" value="P:translation"/>
    <property type="evidence" value="ECO:0007669"/>
    <property type="project" value="UniProtKB-UniRule"/>
</dbReference>
<keyword evidence="4 6" id="KW-0689">Ribosomal protein</keyword>
<dbReference type="KEGG" id="tpol:Mal48_07780"/>
<dbReference type="AlphaFoldDB" id="A0A517QIU8"/>
<dbReference type="GO" id="GO:0019843">
    <property type="term" value="F:rRNA binding"/>
    <property type="evidence" value="ECO:0007669"/>
    <property type="project" value="UniProtKB-UniRule"/>
</dbReference>
<dbReference type="PROSITE" id="PS01169">
    <property type="entry name" value="RIBOSOMAL_L21"/>
    <property type="match status" value="1"/>
</dbReference>
<evidence type="ECO:0000256" key="7">
    <source>
        <dbReference type="RuleBase" id="RU000562"/>
    </source>
</evidence>
<protein>
    <recommendedName>
        <fullName evidence="6">Large ribosomal subunit protein bL21</fullName>
    </recommendedName>
</protein>
<dbReference type="GO" id="GO:0005840">
    <property type="term" value="C:ribosome"/>
    <property type="evidence" value="ECO:0007669"/>
    <property type="project" value="UniProtKB-KW"/>
</dbReference>
<evidence type="ECO:0000313" key="8">
    <source>
        <dbReference type="EMBL" id="QDT31544.1"/>
    </source>
</evidence>
<sequence>MFAIIEESGHQLRVEEGQTLTIDLRSDAEVGQTITFDKVLLANGGGASVIGAPVIEGATVEAEVIDALVKGPKLEVQKFRRRKNSRSHTGHRQKYTGVRITAINVPNLEIKAPAPEETAEPVAAASEE</sequence>
<evidence type="ECO:0000256" key="3">
    <source>
        <dbReference type="ARBA" id="ARBA00022884"/>
    </source>
</evidence>
<dbReference type="InterPro" id="IPR001787">
    <property type="entry name" value="Ribosomal_bL21"/>
</dbReference>
<comment type="subunit">
    <text evidence="6">Part of the 50S ribosomal subunit. Contacts protein L20.</text>
</comment>
<dbReference type="InterPro" id="IPR028909">
    <property type="entry name" value="bL21-like"/>
</dbReference>
<organism evidence="8 9">
    <name type="scientific">Thalassoglobus polymorphus</name>
    <dbReference type="NCBI Taxonomy" id="2527994"/>
    <lineage>
        <taxon>Bacteria</taxon>
        <taxon>Pseudomonadati</taxon>
        <taxon>Planctomycetota</taxon>
        <taxon>Planctomycetia</taxon>
        <taxon>Planctomycetales</taxon>
        <taxon>Planctomycetaceae</taxon>
        <taxon>Thalassoglobus</taxon>
    </lineage>
</organism>
<proteinExistence type="inferred from homology"/>
<dbReference type="EMBL" id="CP036267">
    <property type="protein sequence ID" value="QDT31544.1"/>
    <property type="molecule type" value="Genomic_DNA"/>
</dbReference>
<evidence type="ECO:0000256" key="6">
    <source>
        <dbReference type="HAMAP-Rule" id="MF_01363"/>
    </source>
</evidence>
<dbReference type="HAMAP" id="MF_01363">
    <property type="entry name" value="Ribosomal_bL21"/>
    <property type="match status" value="1"/>
</dbReference>
<dbReference type="GO" id="GO:1990904">
    <property type="term" value="C:ribonucleoprotein complex"/>
    <property type="evidence" value="ECO:0007669"/>
    <property type="project" value="UniProtKB-KW"/>
</dbReference>
<evidence type="ECO:0000256" key="2">
    <source>
        <dbReference type="ARBA" id="ARBA00022730"/>
    </source>
</evidence>
<evidence type="ECO:0000256" key="5">
    <source>
        <dbReference type="ARBA" id="ARBA00023274"/>
    </source>
</evidence>
<dbReference type="PANTHER" id="PTHR21349:SF0">
    <property type="entry name" value="LARGE RIBOSOMAL SUBUNIT PROTEIN BL21M"/>
    <property type="match status" value="1"/>
</dbReference>
<keyword evidence="9" id="KW-1185">Reference proteome</keyword>
<accession>A0A517QIU8</accession>
<dbReference type="GO" id="GO:0003735">
    <property type="term" value="F:structural constituent of ribosome"/>
    <property type="evidence" value="ECO:0007669"/>
    <property type="project" value="InterPro"/>
</dbReference>
<dbReference type="InterPro" id="IPR036164">
    <property type="entry name" value="bL21-like_sf"/>
</dbReference>
<evidence type="ECO:0000313" key="9">
    <source>
        <dbReference type="Proteomes" id="UP000315724"/>
    </source>
</evidence>
<comment type="function">
    <text evidence="6 7">This protein binds to 23S rRNA in the presence of protein L20.</text>
</comment>
<reference evidence="8 9" key="1">
    <citation type="submission" date="2019-02" db="EMBL/GenBank/DDBJ databases">
        <title>Deep-cultivation of Planctomycetes and their phenomic and genomic characterization uncovers novel biology.</title>
        <authorList>
            <person name="Wiegand S."/>
            <person name="Jogler M."/>
            <person name="Boedeker C."/>
            <person name="Pinto D."/>
            <person name="Vollmers J."/>
            <person name="Rivas-Marin E."/>
            <person name="Kohn T."/>
            <person name="Peeters S.H."/>
            <person name="Heuer A."/>
            <person name="Rast P."/>
            <person name="Oberbeckmann S."/>
            <person name="Bunk B."/>
            <person name="Jeske O."/>
            <person name="Meyerdierks A."/>
            <person name="Storesund J.E."/>
            <person name="Kallscheuer N."/>
            <person name="Luecker S."/>
            <person name="Lage O.M."/>
            <person name="Pohl T."/>
            <person name="Merkel B.J."/>
            <person name="Hornburger P."/>
            <person name="Mueller R.-W."/>
            <person name="Bruemmer F."/>
            <person name="Labrenz M."/>
            <person name="Spormann A.M."/>
            <person name="Op den Camp H."/>
            <person name="Overmann J."/>
            <person name="Amann R."/>
            <person name="Jetten M.S.M."/>
            <person name="Mascher T."/>
            <person name="Medema M.H."/>
            <person name="Devos D.P."/>
            <person name="Kaster A.-K."/>
            <person name="Ovreas L."/>
            <person name="Rohde M."/>
            <person name="Galperin M.Y."/>
            <person name="Jogler C."/>
        </authorList>
    </citation>
    <scope>NUCLEOTIDE SEQUENCE [LARGE SCALE GENOMIC DNA]</scope>
    <source>
        <strain evidence="8 9">Mal48</strain>
    </source>
</reference>
<keyword evidence="2 6" id="KW-0699">rRNA-binding</keyword>